<name>A0A550C079_9AGAR</name>
<sequence length="239" mass="26682">MPCTEQEDLWFPDGNVVIRVGERLCRVYKGFLVEHSPVLADMFSFTQPGDAETVEGLPLMAFPDDPDDVMHWLKSMLLPGYFEVYPHEIGGPKLLAVLRLSHKYDVAYLRQRALRHLDADFPSDVDSWKPSSKERRRDACRSIELIIASYFCAKEIGSLWLLPGMLHNAHCSGCTRRLGKWKGSYLAWALPMSSRHGGWKYTPAALSASSRQKLLLPIVTSPSSVSENGLCCAGGLPTS</sequence>
<evidence type="ECO:0000313" key="1">
    <source>
        <dbReference type="EMBL" id="TRM58194.1"/>
    </source>
</evidence>
<dbReference type="Gene3D" id="3.30.710.10">
    <property type="entry name" value="Potassium Channel Kv1.1, Chain A"/>
    <property type="match status" value="1"/>
</dbReference>
<dbReference type="STRING" id="97359.A0A550C079"/>
<evidence type="ECO:0000313" key="2">
    <source>
        <dbReference type="Proteomes" id="UP000320762"/>
    </source>
</evidence>
<accession>A0A550C079</accession>
<evidence type="ECO:0008006" key="3">
    <source>
        <dbReference type="Google" id="ProtNLM"/>
    </source>
</evidence>
<dbReference type="Proteomes" id="UP000320762">
    <property type="component" value="Unassembled WGS sequence"/>
</dbReference>
<comment type="caution">
    <text evidence="1">The sequence shown here is derived from an EMBL/GenBank/DDBJ whole genome shotgun (WGS) entry which is preliminary data.</text>
</comment>
<reference evidence="1 2" key="1">
    <citation type="journal article" date="2019" name="New Phytol.">
        <title>Comparative genomics reveals unique wood-decay strategies and fruiting body development in the Schizophyllaceae.</title>
        <authorList>
            <person name="Almasi E."/>
            <person name="Sahu N."/>
            <person name="Krizsan K."/>
            <person name="Balint B."/>
            <person name="Kovacs G.M."/>
            <person name="Kiss B."/>
            <person name="Cseklye J."/>
            <person name="Drula E."/>
            <person name="Henrissat B."/>
            <person name="Nagy I."/>
            <person name="Chovatia M."/>
            <person name="Adam C."/>
            <person name="LaButti K."/>
            <person name="Lipzen A."/>
            <person name="Riley R."/>
            <person name="Grigoriev I.V."/>
            <person name="Nagy L.G."/>
        </authorList>
    </citation>
    <scope>NUCLEOTIDE SEQUENCE [LARGE SCALE GENOMIC DNA]</scope>
    <source>
        <strain evidence="1 2">NL-1724</strain>
    </source>
</reference>
<protein>
    <recommendedName>
        <fullName evidence="3">BTB domain-containing protein</fullName>
    </recommendedName>
</protein>
<keyword evidence="2" id="KW-1185">Reference proteome</keyword>
<dbReference type="InterPro" id="IPR011333">
    <property type="entry name" value="SKP1/BTB/POZ_sf"/>
</dbReference>
<dbReference type="EMBL" id="VDMD01000038">
    <property type="protein sequence ID" value="TRM58194.1"/>
    <property type="molecule type" value="Genomic_DNA"/>
</dbReference>
<proteinExistence type="predicted"/>
<gene>
    <name evidence="1" type="ORF">BD626DRAFT_586313</name>
</gene>
<dbReference type="OrthoDB" id="2757422at2759"/>
<dbReference type="AlphaFoldDB" id="A0A550C079"/>
<organism evidence="1 2">
    <name type="scientific">Schizophyllum amplum</name>
    <dbReference type="NCBI Taxonomy" id="97359"/>
    <lineage>
        <taxon>Eukaryota</taxon>
        <taxon>Fungi</taxon>
        <taxon>Dikarya</taxon>
        <taxon>Basidiomycota</taxon>
        <taxon>Agaricomycotina</taxon>
        <taxon>Agaricomycetes</taxon>
        <taxon>Agaricomycetidae</taxon>
        <taxon>Agaricales</taxon>
        <taxon>Schizophyllaceae</taxon>
        <taxon>Schizophyllum</taxon>
    </lineage>
</organism>